<dbReference type="Proteomes" id="UP000184543">
    <property type="component" value="Unassembled WGS sequence"/>
</dbReference>
<protein>
    <recommendedName>
        <fullName evidence="3">Lipoprotein</fullName>
    </recommendedName>
</protein>
<keyword evidence="2" id="KW-1185">Reference proteome</keyword>
<gene>
    <name evidence="1" type="ORF">SAMN04488513_102309</name>
</gene>
<dbReference type="STRING" id="192903.SAMN04488513_102309"/>
<evidence type="ECO:0000313" key="1">
    <source>
        <dbReference type="EMBL" id="SHI93165.1"/>
    </source>
</evidence>
<sequence length="376" mass="41221">MKTYNLFCALLALAIIGCTKSDDGSNPTDNNKGVKASYSLILNNKGTLSGLDLLVQGEELSVSETESSFEVAEEPQLRFQGDGVLGLYYTRGDCRGEITVHDFNEGRAHTYSVFDDLEPCGLTANSILTTATEIYIAYETEVSPKKKKYYVRVLDATSDENGGIDVLLDEKPLQMAFANKRLFVLTLDEDDTGKNGLAVIDSNTKAVIHSEVLSTGARTIFTGGEGNIIVGYDGLHLTIDGTTLAITSTMYQEGSEPNFAQALTKTFDDSGKMYYDMIADNHSVYPVISAVYDFSNNAAVLYAYENFLTETQRKFEYAIESTTMVSFDENNNYILIGYKKTGSSDKGGLLRIKPAPDPKLIDNLDTEGVPYAIFID</sequence>
<dbReference type="RefSeq" id="WP_072990758.1">
    <property type="nucleotide sequence ID" value="NZ_FQYU01000002.1"/>
</dbReference>
<dbReference type="EMBL" id="FQYU01000002">
    <property type="protein sequence ID" value="SHI93165.1"/>
    <property type="molecule type" value="Genomic_DNA"/>
</dbReference>
<reference evidence="2" key="1">
    <citation type="submission" date="2016-11" db="EMBL/GenBank/DDBJ databases">
        <authorList>
            <person name="Varghese N."/>
            <person name="Submissions S."/>
        </authorList>
    </citation>
    <scope>NUCLEOTIDE SEQUENCE [LARGE SCALE GENOMIC DNA]</scope>
    <source>
        <strain evidence="2">DSM 19858</strain>
    </source>
</reference>
<proteinExistence type="predicted"/>
<organism evidence="1 2">
    <name type="scientific">Pseudozobellia thermophila</name>
    <dbReference type="NCBI Taxonomy" id="192903"/>
    <lineage>
        <taxon>Bacteria</taxon>
        <taxon>Pseudomonadati</taxon>
        <taxon>Bacteroidota</taxon>
        <taxon>Flavobacteriia</taxon>
        <taxon>Flavobacteriales</taxon>
        <taxon>Flavobacteriaceae</taxon>
        <taxon>Pseudozobellia</taxon>
    </lineage>
</organism>
<evidence type="ECO:0008006" key="3">
    <source>
        <dbReference type="Google" id="ProtNLM"/>
    </source>
</evidence>
<dbReference type="OrthoDB" id="1412258at2"/>
<dbReference type="PROSITE" id="PS51257">
    <property type="entry name" value="PROKAR_LIPOPROTEIN"/>
    <property type="match status" value="1"/>
</dbReference>
<dbReference type="AlphaFoldDB" id="A0A1M6F633"/>
<name>A0A1M6F633_9FLAO</name>
<evidence type="ECO:0000313" key="2">
    <source>
        <dbReference type="Proteomes" id="UP000184543"/>
    </source>
</evidence>
<accession>A0A1M6F633</accession>